<sequence length="58" mass="6476">MTAKAIKRYLCVCQECDPLPPIEGLHPLTYKPDTETEARKPKGLLGIIAGRVALRRQD</sequence>
<proteinExistence type="predicted"/>
<dbReference type="KEGG" id="rlg:Rleg_2720"/>
<protein>
    <submittedName>
        <fullName evidence="1">Uncharacterized protein</fullName>
    </submittedName>
</protein>
<accession>C6B432</accession>
<dbReference type="EMBL" id="CP001622">
    <property type="protein sequence ID" value="ACS56983.1"/>
    <property type="molecule type" value="Genomic_DNA"/>
</dbReference>
<evidence type="ECO:0000313" key="1">
    <source>
        <dbReference type="EMBL" id="ACS56983.1"/>
    </source>
</evidence>
<name>C6B432_RHILS</name>
<dbReference type="HOGENOM" id="CLU_2957520_0_0_5"/>
<reference evidence="1 2" key="1">
    <citation type="journal article" date="2010" name="Stand. Genomic Sci.">
        <title>Complete genome sequence of Rhizobium leguminosarum bv. trifolii strain WSM1325, an effective microsymbiont of annual Mediterranean clovers.</title>
        <authorList>
            <person name="Reeve W."/>
            <person name="O'Hara G."/>
            <person name="Chain P."/>
            <person name="Ardley J."/>
            <person name="Brau L."/>
            <person name="Nandesena K."/>
            <person name="Tiwari R."/>
            <person name="Copeland A."/>
            <person name="Nolan M."/>
            <person name="Han C."/>
            <person name="Brettin T."/>
            <person name="Land M."/>
            <person name="Ovchinikova G."/>
            <person name="Ivanova N."/>
            <person name="Mavromatis K."/>
            <person name="Markowitz V."/>
            <person name="Kyrpides N."/>
            <person name="Melino V."/>
            <person name="Denton M."/>
            <person name="Yates R."/>
            <person name="Howieson J."/>
        </authorList>
    </citation>
    <scope>NUCLEOTIDE SEQUENCE [LARGE SCALE GENOMIC DNA]</scope>
    <source>
        <strain evidence="1 2">WSM1325</strain>
    </source>
</reference>
<organism evidence="1 2">
    <name type="scientific">Rhizobium leguminosarum bv. trifolii (strain WSM1325)</name>
    <dbReference type="NCBI Taxonomy" id="395491"/>
    <lineage>
        <taxon>Bacteria</taxon>
        <taxon>Pseudomonadati</taxon>
        <taxon>Pseudomonadota</taxon>
        <taxon>Alphaproteobacteria</taxon>
        <taxon>Hyphomicrobiales</taxon>
        <taxon>Rhizobiaceae</taxon>
        <taxon>Rhizobium/Agrobacterium group</taxon>
        <taxon>Rhizobium</taxon>
    </lineage>
</organism>
<dbReference type="Proteomes" id="UP000002256">
    <property type="component" value="Chromosome"/>
</dbReference>
<gene>
    <name evidence="1" type="ordered locus">Rleg_2720</name>
</gene>
<evidence type="ECO:0000313" key="2">
    <source>
        <dbReference type="Proteomes" id="UP000002256"/>
    </source>
</evidence>
<dbReference type="AlphaFoldDB" id="C6B432"/>